<reference evidence="1 2" key="1">
    <citation type="submission" date="2019-03" db="EMBL/GenBank/DDBJ databases">
        <title>The complete genome sequence of Swingsia_sp. F3b2 LMG30590(T).</title>
        <authorList>
            <person name="Chua K.-O."/>
            <person name="Chan K.-G."/>
            <person name="See-Too W.-S."/>
        </authorList>
    </citation>
    <scope>NUCLEOTIDE SEQUENCE [LARGE SCALE GENOMIC DNA]</scope>
    <source>
        <strain evidence="1 2">F3b2</strain>
    </source>
</reference>
<evidence type="ECO:0000313" key="1">
    <source>
        <dbReference type="EMBL" id="QDH13370.1"/>
    </source>
</evidence>
<organism evidence="1 2">
    <name type="scientific">Formicincola oecophyllae</name>
    <dbReference type="NCBI Taxonomy" id="2558361"/>
    <lineage>
        <taxon>Bacteria</taxon>
        <taxon>Pseudomonadati</taxon>
        <taxon>Pseudomonadota</taxon>
        <taxon>Alphaproteobacteria</taxon>
        <taxon>Acetobacterales</taxon>
        <taxon>Acetobacteraceae</taxon>
        <taxon>Formicincola</taxon>
    </lineage>
</organism>
<sequence>MAPLESSTFSRLFRRATAGLIISGLLGVAIGMVVPAQADPTEEYAIKQDAFDAHRKARVFTSVNQVLAVLRAQPASASQRCLESIKQMHEARHQAAEIAEDPHSGHTELAQDVADSATEDALAICGADAHAACPGSAGNPALVAACASLPPTPPPPAEDGMEY</sequence>
<proteinExistence type="predicted"/>
<dbReference type="EMBL" id="CP038231">
    <property type="protein sequence ID" value="QDH13370.1"/>
    <property type="molecule type" value="Genomic_DNA"/>
</dbReference>
<evidence type="ECO:0000313" key="2">
    <source>
        <dbReference type="Proteomes" id="UP000318709"/>
    </source>
</evidence>
<keyword evidence="2" id="KW-1185">Reference proteome</keyword>
<accession>A0A4Y6U8P6</accession>
<protein>
    <submittedName>
        <fullName evidence="1">Uncharacterized protein</fullName>
    </submittedName>
</protein>
<gene>
    <name evidence="1" type="ORF">E3E12_03195</name>
</gene>
<name>A0A4Y6U8P6_9PROT</name>
<dbReference type="Proteomes" id="UP000318709">
    <property type="component" value="Chromosome"/>
</dbReference>
<dbReference type="RefSeq" id="WP_141443031.1">
    <property type="nucleotide sequence ID" value="NZ_CP038231.1"/>
</dbReference>
<dbReference type="AlphaFoldDB" id="A0A4Y6U8P6"/>
<dbReference type="KEGG" id="swf:E3E12_03195"/>